<reference evidence="9" key="1">
    <citation type="submission" date="2021-03" db="EMBL/GenBank/DDBJ databases">
        <authorList>
            <person name="Lu T."/>
            <person name="Wang Q."/>
            <person name="Han X."/>
        </authorList>
    </citation>
    <scope>NUCLEOTIDE SEQUENCE</scope>
    <source>
        <strain evidence="9">WQ 2009</strain>
    </source>
</reference>
<dbReference type="EMBL" id="JAGKSB010000002">
    <property type="protein sequence ID" value="MBP3942275.1"/>
    <property type="molecule type" value="Genomic_DNA"/>
</dbReference>
<dbReference type="PANTHER" id="PTHR30625">
    <property type="entry name" value="PROTEIN TOLQ"/>
    <property type="match status" value="1"/>
</dbReference>
<dbReference type="Proteomes" id="UP000679691">
    <property type="component" value="Unassembled WGS sequence"/>
</dbReference>
<comment type="caution">
    <text evidence="9">The sequence shown here is derived from an EMBL/GenBank/DDBJ whole genome shotgun (WGS) entry which is preliminary data.</text>
</comment>
<feature type="domain" description="MotA/TolQ/ExbB proton channel" evidence="8">
    <location>
        <begin position="102"/>
        <end position="222"/>
    </location>
</feature>
<keyword evidence="4 7" id="KW-1133">Transmembrane helix</keyword>
<keyword evidence="10" id="KW-1185">Reference proteome</keyword>
<protein>
    <submittedName>
        <fullName evidence="9">MotA/TolQ/ExbB proton channel family protein</fullName>
    </submittedName>
</protein>
<evidence type="ECO:0000256" key="7">
    <source>
        <dbReference type="SAM" id="Phobius"/>
    </source>
</evidence>
<dbReference type="InterPro" id="IPR050790">
    <property type="entry name" value="ExbB/TolQ_transport"/>
</dbReference>
<evidence type="ECO:0000256" key="1">
    <source>
        <dbReference type="ARBA" id="ARBA00004651"/>
    </source>
</evidence>
<evidence type="ECO:0000256" key="6">
    <source>
        <dbReference type="RuleBase" id="RU004057"/>
    </source>
</evidence>
<evidence type="ECO:0000256" key="4">
    <source>
        <dbReference type="ARBA" id="ARBA00022989"/>
    </source>
</evidence>
<dbReference type="AlphaFoldDB" id="A0A8T4H7L0"/>
<proteinExistence type="inferred from homology"/>
<keyword evidence="6" id="KW-0653">Protein transport</keyword>
<keyword evidence="6" id="KW-0813">Transport</keyword>
<feature type="transmembrane region" description="Helical" evidence="7">
    <location>
        <begin position="187"/>
        <end position="210"/>
    </location>
</feature>
<name>A0A8T4H7L0_9SPHI</name>
<dbReference type="GO" id="GO:0005886">
    <property type="term" value="C:plasma membrane"/>
    <property type="evidence" value="ECO:0007669"/>
    <property type="project" value="UniProtKB-SubCell"/>
</dbReference>
<comment type="similarity">
    <text evidence="6">Belongs to the exbB/tolQ family.</text>
</comment>
<keyword evidence="3 7" id="KW-0812">Transmembrane</keyword>
<evidence type="ECO:0000256" key="5">
    <source>
        <dbReference type="ARBA" id="ARBA00023136"/>
    </source>
</evidence>
<evidence type="ECO:0000256" key="2">
    <source>
        <dbReference type="ARBA" id="ARBA00022475"/>
    </source>
</evidence>
<sequence length="237" mass="25290">MSLIQGTGVPLDTLQQQAAPVAAQSIQLASEENLSLVHILMKGGWIMVPILFLFFLGLIIFFERFITIRKAAKFDNGLMSQVKSNVLAGKLDAALAVCRSSNTALGRMLSKGLLRVGRPIKDIEGAIENVGKLEVAKLEKNINILGIIAGIAPMLGFVGTIFGVIAIFHDVELAGGIDIASVSGGLYVKMIASASGLTVGILAYIGYHVLNMMVERLILRIETDAVEFIDLLDEPGA</sequence>
<evidence type="ECO:0000256" key="3">
    <source>
        <dbReference type="ARBA" id="ARBA00022692"/>
    </source>
</evidence>
<gene>
    <name evidence="9" type="ORF">J5U18_01635</name>
</gene>
<dbReference type="InterPro" id="IPR002898">
    <property type="entry name" value="MotA_ExbB_proton_chnl"/>
</dbReference>
<dbReference type="GO" id="GO:0017038">
    <property type="term" value="P:protein import"/>
    <property type="evidence" value="ECO:0007669"/>
    <property type="project" value="TreeGrafter"/>
</dbReference>
<comment type="subcellular location">
    <subcellularLocation>
        <location evidence="1">Cell membrane</location>
        <topology evidence="1">Multi-pass membrane protein</topology>
    </subcellularLocation>
    <subcellularLocation>
        <location evidence="6">Membrane</location>
        <topology evidence="6">Multi-pass membrane protein</topology>
    </subcellularLocation>
</comment>
<feature type="transmembrane region" description="Helical" evidence="7">
    <location>
        <begin position="142"/>
        <end position="167"/>
    </location>
</feature>
<evidence type="ECO:0000313" key="9">
    <source>
        <dbReference type="EMBL" id="MBP3942275.1"/>
    </source>
</evidence>
<feature type="transmembrane region" description="Helical" evidence="7">
    <location>
        <begin position="43"/>
        <end position="62"/>
    </location>
</feature>
<dbReference type="RefSeq" id="WP_353545761.1">
    <property type="nucleotide sequence ID" value="NZ_JAGKSB010000002.1"/>
</dbReference>
<dbReference type="PANTHER" id="PTHR30625:SF17">
    <property type="entry name" value="TOLQ-RELATED"/>
    <property type="match status" value="1"/>
</dbReference>
<accession>A0A8T4H7L0</accession>
<organism evidence="9 10">
    <name type="scientific">Rhinopithecimicrobium faecis</name>
    <dbReference type="NCBI Taxonomy" id="2820698"/>
    <lineage>
        <taxon>Bacteria</taxon>
        <taxon>Pseudomonadati</taxon>
        <taxon>Bacteroidota</taxon>
        <taxon>Sphingobacteriia</taxon>
        <taxon>Sphingobacteriales</taxon>
        <taxon>Sphingobacteriaceae</taxon>
        <taxon>Rhinopithecimicrobium</taxon>
    </lineage>
</organism>
<evidence type="ECO:0000313" key="10">
    <source>
        <dbReference type="Proteomes" id="UP000679691"/>
    </source>
</evidence>
<keyword evidence="2" id="KW-1003">Cell membrane</keyword>
<keyword evidence="5 7" id="KW-0472">Membrane</keyword>
<dbReference type="Pfam" id="PF01618">
    <property type="entry name" value="MotA_ExbB"/>
    <property type="match status" value="1"/>
</dbReference>
<evidence type="ECO:0000259" key="8">
    <source>
        <dbReference type="Pfam" id="PF01618"/>
    </source>
</evidence>